<accession>A0ABM7N1I3</accession>
<evidence type="ECO:0000256" key="2">
    <source>
        <dbReference type="ARBA" id="ARBA00005866"/>
    </source>
</evidence>
<evidence type="ECO:0000256" key="1">
    <source>
        <dbReference type="ARBA" id="ARBA00001096"/>
    </source>
</evidence>
<name>A0ABM7N1I3_ERWRD</name>
<sequence>MNEKLFSLPVINQITPYLSQRQVGELPVVVVAHPKVRAAVTLQGAQLIAWQPAGEKPVIWLSDKTAWNVGKAIRGGVPICWPWFGPAGEPAHGFARILPWTLTAHDENENSVMLTFELKSSEQTKKFWPHDFTLFARFRFSDRCEIELEAHGDFDATAALHSYFEVADIAGVEVSGLGPSYIDKVNNGVTGTSAEGKQTYPQRIDRIYTQPADCSVIDDKTGQRVIEVYHHHQSDVVTWNPGAELSCSMSDMANEGFKTMVCVETAHVSQPMKSAGEQPARLATTFRVRSKR</sequence>
<dbReference type="PANTHER" id="PTHR11122:SF13">
    <property type="entry name" value="GLUCOSE-6-PHOSPHATE 1-EPIMERASE"/>
    <property type="match status" value="1"/>
</dbReference>
<reference evidence="6 7" key="1">
    <citation type="submission" date="2021-01" db="EMBL/GenBank/DDBJ databases">
        <title>Complete genome sequence of Erwinia rhapontici MAFF 311153.</title>
        <authorList>
            <person name="Morohoshi T."/>
            <person name="Someya N."/>
        </authorList>
    </citation>
    <scope>NUCLEOTIDE SEQUENCE [LARGE SCALE GENOMIC DNA]</scope>
    <source>
        <strain evidence="6 7">MAFF 311153</strain>
    </source>
</reference>
<gene>
    <name evidence="6" type="ORF">ERHA53_26640</name>
</gene>
<dbReference type="PANTHER" id="PTHR11122">
    <property type="entry name" value="APOSPORY-ASSOCIATED PROTEIN C-RELATED"/>
    <property type="match status" value="1"/>
</dbReference>
<dbReference type="SUPFAM" id="SSF74650">
    <property type="entry name" value="Galactose mutarotase-like"/>
    <property type="match status" value="1"/>
</dbReference>
<dbReference type="Gene3D" id="2.70.98.10">
    <property type="match status" value="1"/>
</dbReference>
<evidence type="ECO:0000256" key="5">
    <source>
        <dbReference type="SAM" id="MobiDB-lite"/>
    </source>
</evidence>
<dbReference type="InterPro" id="IPR014718">
    <property type="entry name" value="GH-type_carb-bd"/>
</dbReference>
<comment type="similarity">
    <text evidence="2 4">Belongs to the glucose-6-phosphate 1-epimerase family.</text>
</comment>
<evidence type="ECO:0000256" key="4">
    <source>
        <dbReference type="PIRNR" id="PIRNR016020"/>
    </source>
</evidence>
<dbReference type="InterPro" id="IPR011013">
    <property type="entry name" value="Gal_mutarotase_sf_dom"/>
</dbReference>
<dbReference type="InterPro" id="IPR025532">
    <property type="entry name" value="G6P_1-epimerase"/>
</dbReference>
<dbReference type="GeneID" id="99866886"/>
<keyword evidence="7" id="KW-1185">Reference proteome</keyword>
<dbReference type="EC" id="5.1.3.15" evidence="4"/>
<dbReference type="Proteomes" id="UP000677515">
    <property type="component" value="Chromosome"/>
</dbReference>
<proteinExistence type="inferred from homology"/>
<organism evidence="6 7">
    <name type="scientific">Erwinia rhapontici</name>
    <name type="common">Pectobacterium rhapontici</name>
    <dbReference type="NCBI Taxonomy" id="55212"/>
    <lineage>
        <taxon>Bacteria</taxon>
        <taxon>Pseudomonadati</taxon>
        <taxon>Pseudomonadota</taxon>
        <taxon>Gammaproteobacteria</taxon>
        <taxon>Enterobacterales</taxon>
        <taxon>Erwiniaceae</taxon>
        <taxon>Erwinia</taxon>
    </lineage>
</organism>
<protein>
    <recommendedName>
        <fullName evidence="4">Putative glucose-6-phosphate 1-epimerase</fullName>
        <ecNumber evidence="4">5.1.3.15</ecNumber>
    </recommendedName>
</protein>
<dbReference type="CDD" id="cd09020">
    <property type="entry name" value="D-hex-6-P-epi_like"/>
    <property type="match status" value="1"/>
</dbReference>
<evidence type="ECO:0000313" key="7">
    <source>
        <dbReference type="Proteomes" id="UP000677515"/>
    </source>
</evidence>
<feature type="region of interest" description="Disordered" evidence="5">
    <location>
        <begin position="273"/>
        <end position="292"/>
    </location>
</feature>
<dbReference type="EMBL" id="AP024329">
    <property type="protein sequence ID" value="BCQ35321.1"/>
    <property type="molecule type" value="Genomic_DNA"/>
</dbReference>
<evidence type="ECO:0000256" key="3">
    <source>
        <dbReference type="ARBA" id="ARBA00023235"/>
    </source>
</evidence>
<evidence type="ECO:0000313" key="6">
    <source>
        <dbReference type="EMBL" id="BCQ35321.1"/>
    </source>
</evidence>
<comment type="catalytic activity">
    <reaction evidence="1">
        <text>alpha-D-glucose 6-phosphate = beta-D-glucose 6-phosphate</text>
        <dbReference type="Rhea" id="RHEA:16249"/>
        <dbReference type="ChEBI" id="CHEBI:58225"/>
        <dbReference type="ChEBI" id="CHEBI:58247"/>
        <dbReference type="EC" id="5.1.3.15"/>
    </reaction>
</comment>
<dbReference type="Pfam" id="PF01263">
    <property type="entry name" value="Aldose_epim"/>
    <property type="match status" value="1"/>
</dbReference>
<dbReference type="InterPro" id="IPR008183">
    <property type="entry name" value="Aldose_1/G6P_1-epimerase"/>
</dbReference>
<keyword evidence="3 4" id="KW-0413">Isomerase</keyword>
<dbReference type="PIRSF" id="PIRSF016020">
    <property type="entry name" value="PHexose_mutarotase"/>
    <property type="match status" value="1"/>
</dbReference>
<dbReference type="RefSeq" id="WP_133841858.1">
    <property type="nucleotide sequence ID" value="NZ_AP024329.1"/>
</dbReference>